<dbReference type="EMBL" id="CAJNOC010004111">
    <property type="protein sequence ID" value="CAF1009896.1"/>
    <property type="molecule type" value="Genomic_DNA"/>
</dbReference>
<sequence>MFVPYKSLDIDLEFQLERISLKLKSKSIYFKNQYCSTLTNESNLDKKTQKQDSKNKKKVRFADSLGYEQVHIKLITKNLADLDLKEKIERFNFKQLQSDYKKLTFEPLFVQPGLQPNFMSQLNERKVILETVEINNYELNGYIRVINISFHKRVFVRYTTNNWESYTDLDCSYVPSSSNGLTDLFHLLVLLDQETLIKNFSNNIEFAICYEVRNSENLKETLQNSYWDNNCEKNYQFRCTLS</sequence>
<dbReference type="InterPro" id="IPR038175">
    <property type="entry name" value="CBM21_dom_sf"/>
</dbReference>
<dbReference type="OrthoDB" id="8942186at2759"/>
<dbReference type="PROSITE" id="PS51159">
    <property type="entry name" value="CBM21"/>
    <property type="match status" value="1"/>
</dbReference>
<protein>
    <recommendedName>
        <fullName evidence="1">CBM21 domain-containing protein</fullName>
    </recommendedName>
</protein>
<evidence type="ECO:0000259" key="1">
    <source>
        <dbReference type="PROSITE" id="PS51159"/>
    </source>
</evidence>
<dbReference type="InterPro" id="IPR005036">
    <property type="entry name" value="CBM21_dom"/>
</dbReference>
<proteinExistence type="predicted"/>
<dbReference type="PANTHER" id="PTHR12307:SF36">
    <property type="entry name" value="GLYCOGEN-BINDING SUBUNIT 76A"/>
    <property type="match status" value="1"/>
</dbReference>
<accession>A0A814HHZ1</accession>
<gene>
    <name evidence="2" type="ORF">OXX778_LOCUS16839</name>
</gene>
<dbReference type="PANTHER" id="PTHR12307">
    <property type="entry name" value="PROTEIN PHOSPHATASE 1 REGULATORY SUBUNIT"/>
    <property type="match status" value="1"/>
</dbReference>
<dbReference type="GO" id="GO:0005979">
    <property type="term" value="P:regulation of glycogen biosynthetic process"/>
    <property type="evidence" value="ECO:0007669"/>
    <property type="project" value="TreeGrafter"/>
</dbReference>
<feature type="domain" description="CBM21" evidence="1">
    <location>
        <begin position="119"/>
        <end position="238"/>
    </location>
</feature>
<evidence type="ECO:0000313" key="3">
    <source>
        <dbReference type="Proteomes" id="UP000663879"/>
    </source>
</evidence>
<reference evidence="2" key="1">
    <citation type="submission" date="2021-02" db="EMBL/GenBank/DDBJ databases">
        <authorList>
            <person name="Nowell W R."/>
        </authorList>
    </citation>
    <scope>NUCLEOTIDE SEQUENCE</scope>
    <source>
        <strain evidence="2">Ploen Becks lab</strain>
    </source>
</reference>
<dbReference type="Gene3D" id="2.60.40.2440">
    <property type="entry name" value="Carbohydrate binding type-21 domain"/>
    <property type="match status" value="1"/>
</dbReference>
<name>A0A814HHZ1_9BILA</name>
<dbReference type="GO" id="GO:2001069">
    <property type="term" value="F:glycogen binding"/>
    <property type="evidence" value="ECO:0007669"/>
    <property type="project" value="TreeGrafter"/>
</dbReference>
<dbReference type="AlphaFoldDB" id="A0A814HHZ1"/>
<dbReference type="InterPro" id="IPR050782">
    <property type="entry name" value="PP1_regulatory_subunit_3"/>
</dbReference>
<dbReference type="Proteomes" id="UP000663879">
    <property type="component" value="Unassembled WGS sequence"/>
</dbReference>
<organism evidence="2 3">
    <name type="scientific">Brachionus calyciflorus</name>
    <dbReference type="NCBI Taxonomy" id="104777"/>
    <lineage>
        <taxon>Eukaryota</taxon>
        <taxon>Metazoa</taxon>
        <taxon>Spiralia</taxon>
        <taxon>Gnathifera</taxon>
        <taxon>Rotifera</taxon>
        <taxon>Eurotatoria</taxon>
        <taxon>Monogononta</taxon>
        <taxon>Pseudotrocha</taxon>
        <taxon>Ploima</taxon>
        <taxon>Brachionidae</taxon>
        <taxon>Brachionus</taxon>
    </lineage>
</organism>
<dbReference type="GO" id="GO:0000164">
    <property type="term" value="C:protein phosphatase type 1 complex"/>
    <property type="evidence" value="ECO:0007669"/>
    <property type="project" value="TreeGrafter"/>
</dbReference>
<comment type="caution">
    <text evidence="2">The sequence shown here is derived from an EMBL/GenBank/DDBJ whole genome shotgun (WGS) entry which is preliminary data.</text>
</comment>
<keyword evidence="3" id="KW-1185">Reference proteome</keyword>
<dbReference type="GO" id="GO:0008157">
    <property type="term" value="F:protein phosphatase 1 binding"/>
    <property type="evidence" value="ECO:0007669"/>
    <property type="project" value="TreeGrafter"/>
</dbReference>
<evidence type="ECO:0000313" key="2">
    <source>
        <dbReference type="EMBL" id="CAF1009896.1"/>
    </source>
</evidence>
<dbReference type="Pfam" id="PF03370">
    <property type="entry name" value="CBM_21"/>
    <property type="match status" value="1"/>
</dbReference>